<dbReference type="RefSeq" id="WP_040099690.1">
    <property type="nucleotide sequence ID" value="NZ_JWJD01000004.1"/>
</dbReference>
<keyword evidence="1 6" id="KW-0597">Phosphoprotein</keyword>
<organism evidence="10 11">
    <name type="scientific">Geoalkalibacter ferrihydriticus DSM 17813</name>
    <dbReference type="NCBI Taxonomy" id="1121915"/>
    <lineage>
        <taxon>Bacteria</taxon>
        <taxon>Pseudomonadati</taxon>
        <taxon>Thermodesulfobacteriota</taxon>
        <taxon>Desulfuromonadia</taxon>
        <taxon>Desulfuromonadales</taxon>
        <taxon>Geoalkalibacteraceae</taxon>
        <taxon>Geoalkalibacter</taxon>
    </lineage>
</organism>
<dbReference type="Gene3D" id="3.40.50.2300">
    <property type="match status" value="1"/>
</dbReference>
<dbReference type="Proteomes" id="UP000035068">
    <property type="component" value="Unassembled WGS sequence"/>
</dbReference>
<feature type="domain" description="Response regulatory" evidence="8">
    <location>
        <begin position="10"/>
        <end position="124"/>
    </location>
</feature>
<evidence type="ECO:0000256" key="6">
    <source>
        <dbReference type="PROSITE-ProRule" id="PRU00169"/>
    </source>
</evidence>
<keyword evidence="3" id="KW-0805">Transcription regulation</keyword>
<evidence type="ECO:0000259" key="8">
    <source>
        <dbReference type="PROSITE" id="PS50110"/>
    </source>
</evidence>
<reference evidence="10 11" key="1">
    <citation type="submission" date="2014-12" db="EMBL/GenBank/DDBJ databases">
        <title>Genomes of Geoalkalibacter ferrihydriticus and Geoalkalibacter subterraneus, two haloalkaliphilic metal-reducing members of the Geobacteraceae.</title>
        <authorList>
            <person name="Badalamenti J.P."/>
            <person name="Torres C.I."/>
            <person name="Krajmalnik-Brown R."/>
            <person name="Bond D.R."/>
        </authorList>
    </citation>
    <scope>NUCLEOTIDE SEQUENCE [LARGE SCALE GENOMIC DNA]</scope>
    <source>
        <strain evidence="10 11">DSM 17813</strain>
    </source>
</reference>
<dbReference type="SUPFAM" id="SSF52172">
    <property type="entry name" value="CheY-like"/>
    <property type="match status" value="1"/>
</dbReference>
<keyword evidence="11" id="KW-1185">Reference proteome</keyword>
<keyword evidence="5" id="KW-0804">Transcription</keyword>
<dbReference type="GO" id="GO:0006355">
    <property type="term" value="P:regulation of DNA-templated transcription"/>
    <property type="evidence" value="ECO:0007669"/>
    <property type="project" value="InterPro"/>
</dbReference>
<dbReference type="GO" id="GO:0000976">
    <property type="term" value="F:transcription cis-regulatory region binding"/>
    <property type="evidence" value="ECO:0007669"/>
    <property type="project" value="TreeGrafter"/>
</dbReference>
<evidence type="ECO:0000259" key="9">
    <source>
        <dbReference type="PROSITE" id="PS51755"/>
    </source>
</evidence>
<dbReference type="Gene3D" id="6.10.250.690">
    <property type="match status" value="1"/>
</dbReference>
<dbReference type="Gene3D" id="1.10.10.10">
    <property type="entry name" value="Winged helix-like DNA-binding domain superfamily/Winged helix DNA-binding domain"/>
    <property type="match status" value="1"/>
</dbReference>
<name>A0A0C2HTP7_9BACT</name>
<sequence>MSKQESPPYRILLVEDERHIAQGLVFNLRHEGYVVTHVETGEQALLALDQAPYDLLVLDLMLPGISGLEVCRLCREIYPHLAILILTALGDERDRIAGLAEGADDYLTKPFNLEEFLLRVKAILRRVERKHGDSIQARIYAFGDNQVDLQGAQAQTLHGTIDLTELEVKMLEMFFAREKELVTRQELLQKVWGMAPDTETRTLDNFIVRLRKYFEKNPARPVHFRTVRGRGYRFFRE</sequence>
<dbReference type="GO" id="GO:0032993">
    <property type="term" value="C:protein-DNA complex"/>
    <property type="evidence" value="ECO:0007669"/>
    <property type="project" value="TreeGrafter"/>
</dbReference>
<dbReference type="PANTHER" id="PTHR48111:SF21">
    <property type="entry name" value="DNA-BINDING DUAL MASTER TRANSCRIPTIONAL REGULATOR RPAA"/>
    <property type="match status" value="1"/>
</dbReference>
<dbReference type="EMBL" id="JWJD01000004">
    <property type="protein sequence ID" value="KIH76212.1"/>
    <property type="molecule type" value="Genomic_DNA"/>
</dbReference>
<dbReference type="PANTHER" id="PTHR48111">
    <property type="entry name" value="REGULATOR OF RPOS"/>
    <property type="match status" value="1"/>
</dbReference>
<dbReference type="InterPro" id="IPR001789">
    <property type="entry name" value="Sig_transdc_resp-reg_receiver"/>
</dbReference>
<evidence type="ECO:0000256" key="4">
    <source>
        <dbReference type="ARBA" id="ARBA00023125"/>
    </source>
</evidence>
<evidence type="ECO:0000256" key="7">
    <source>
        <dbReference type="PROSITE-ProRule" id="PRU01091"/>
    </source>
</evidence>
<dbReference type="InterPro" id="IPR036388">
    <property type="entry name" value="WH-like_DNA-bd_sf"/>
</dbReference>
<dbReference type="Pfam" id="PF00486">
    <property type="entry name" value="Trans_reg_C"/>
    <property type="match status" value="1"/>
</dbReference>
<keyword evidence="2" id="KW-0902">Two-component regulatory system</keyword>
<protein>
    <submittedName>
        <fullName evidence="10">Transcriptional regulator</fullName>
    </submittedName>
</protein>
<dbReference type="GO" id="GO:0005829">
    <property type="term" value="C:cytosol"/>
    <property type="evidence" value="ECO:0007669"/>
    <property type="project" value="TreeGrafter"/>
</dbReference>
<evidence type="ECO:0000256" key="2">
    <source>
        <dbReference type="ARBA" id="ARBA00023012"/>
    </source>
</evidence>
<dbReference type="GO" id="GO:0000156">
    <property type="term" value="F:phosphorelay response regulator activity"/>
    <property type="evidence" value="ECO:0007669"/>
    <property type="project" value="TreeGrafter"/>
</dbReference>
<dbReference type="AlphaFoldDB" id="A0A0C2HTP7"/>
<accession>A0A0C2HTP7</accession>
<keyword evidence="4 7" id="KW-0238">DNA-binding</keyword>
<evidence type="ECO:0000313" key="11">
    <source>
        <dbReference type="Proteomes" id="UP000035068"/>
    </source>
</evidence>
<dbReference type="InterPro" id="IPR001867">
    <property type="entry name" value="OmpR/PhoB-type_DNA-bd"/>
</dbReference>
<dbReference type="CDD" id="cd17624">
    <property type="entry name" value="REC_OmpR_PmrA-like"/>
    <property type="match status" value="1"/>
</dbReference>
<feature type="modified residue" description="4-aspartylphosphate" evidence="6">
    <location>
        <position position="59"/>
    </location>
</feature>
<feature type="DNA-binding region" description="OmpR/PhoB-type" evidence="7">
    <location>
        <begin position="137"/>
        <end position="236"/>
    </location>
</feature>
<proteinExistence type="predicted"/>
<dbReference type="SMART" id="SM00448">
    <property type="entry name" value="REC"/>
    <property type="match status" value="1"/>
</dbReference>
<evidence type="ECO:0000256" key="5">
    <source>
        <dbReference type="ARBA" id="ARBA00023163"/>
    </source>
</evidence>
<feature type="domain" description="OmpR/PhoB-type" evidence="9">
    <location>
        <begin position="137"/>
        <end position="236"/>
    </location>
</feature>
<comment type="caution">
    <text evidence="10">The sequence shown here is derived from an EMBL/GenBank/DDBJ whole genome shotgun (WGS) entry which is preliminary data.</text>
</comment>
<dbReference type="InterPro" id="IPR011006">
    <property type="entry name" value="CheY-like_superfamily"/>
</dbReference>
<dbReference type="InterPro" id="IPR016032">
    <property type="entry name" value="Sig_transdc_resp-reg_C-effctor"/>
</dbReference>
<dbReference type="SUPFAM" id="SSF46894">
    <property type="entry name" value="C-terminal effector domain of the bipartite response regulators"/>
    <property type="match status" value="1"/>
</dbReference>
<dbReference type="InterPro" id="IPR039420">
    <property type="entry name" value="WalR-like"/>
</dbReference>
<dbReference type="CDD" id="cd00383">
    <property type="entry name" value="trans_reg_C"/>
    <property type="match status" value="1"/>
</dbReference>
<dbReference type="SMART" id="SM00862">
    <property type="entry name" value="Trans_reg_C"/>
    <property type="match status" value="1"/>
</dbReference>
<evidence type="ECO:0000313" key="10">
    <source>
        <dbReference type="EMBL" id="KIH76212.1"/>
    </source>
</evidence>
<evidence type="ECO:0000256" key="1">
    <source>
        <dbReference type="ARBA" id="ARBA00022553"/>
    </source>
</evidence>
<dbReference type="Pfam" id="PF00072">
    <property type="entry name" value="Response_reg"/>
    <property type="match status" value="1"/>
</dbReference>
<gene>
    <name evidence="10" type="ORF">GFER_11250</name>
</gene>
<dbReference type="PROSITE" id="PS50110">
    <property type="entry name" value="RESPONSE_REGULATORY"/>
    <property type="match status" value="1"/>
</dbReference>
<dbReference type="PROSITE" id="PS51755">
    <property type="entry name" value="OMPR_PHOB"/>
    <property type="match status" value="1"/>
</dbReference>
<evidence type="ECO:0000256" key="3">
    <source>
        <dbReference type="ARBA" id="ARBA00023015"/>
    </source>
</evidence>